<evidence type="ECO:0000313" key="3">
    <source>
        <dbReference type="Proteomes" id="UP000198779"/>
    </source>
</evidence>
<dbReference type="AlphaFoldDB" id="A0A1G8BZN4"/>
<keyword evidence="1" id="KW-0472">Membrane</keyword>
<dbReference type="STRING" id="645274.SAMN04487901_1253"/>
<protein>
    <recommendedName>
        <fullName evidence="4">Membrane domain of glycerophosphoryl diester phosphodiesterase</fullName>
    </recommendedName>
</protein>
<feature type="transmembrane region" description="Helical" evidence="1">
    <location>
        <begin position="145"/>
        <end position="175"/>
    </location>
</feature>
<organism evidence="2 3">
    <name type="scientific">Prevotella communis</name>
    <dbReference type="NCBI Taxonomy" id="2913614"/>
    <lineage>
        <taxon>Bacteria</taxon>
        <taxon>Pseudomonadati</taxon>
        <taxon>Bacteroidota</taxon>
        <taxon>Bacteroidia</taxon>
        <taxon>Bacteroidales</taxon>
        <taxon>Prevotellaceae</taxon>
        <taxon>Prevotella</taxon>
    </lineage>
</organism>
<dbReference type="EMBL" id="FNCQ01000025">
    <property type="protein sequence ID" value="SDH38691.1"/>
    <property type="molecule type" value="Genomic_DNA"/>
</dbReference>
<keyword evidence="3" id="KW-1185">Reference proteome</keyword>
<feature type="transmembrane region" description="Helical" evidence="1">
    <location>
        <begin position="196"/>
        <end position="221"/>
    </location>
</feature>
<reference evidence="3" key="1">
    <citation type="submission" date="2016-10" db="EMBL/GenBank/DDBJ databases">
        <authorList>
            <person name="Varghese N."/>
            <person name="Submissions S."/>
        </authorList>
    </citation>
    <scope>NUCLEOTIDE SEQUENCE [LARGE SCALE GENOMIC DNA]</scope>
    <source>
        <strain evidence="3">BP1-148</strain>
    </source>
</reference>
<accession>A0A1G8BZN4</accession>
<evidence type="ECO:0000313" key="2">
    <source>
        <dbReference type="EMBL" id="SDH38691.1"/>
    </source>
</evidence>
<evidence type="ECO:0000256" key="1">
    <source>
        <dbReference type="SAM" id="Phobius"/>
    </source>
</evidence>
<evidence type="ECO:0008006" key="4">
    <source>
        <dbReference type="Google" id="ProtNLM"/>
    </source>
</evidence>
<dbReference type="Proteomes" id="UP000198779">
    <property type="component" value="Unassembled WGS sequence"/>
</dbReference>
<sequence>MFQKTRSIASIFYDAYQLYTENFKQLFRASWPIAIIYALVFALATYLFISDLLPIVVTLPAFSATNWGAVLMASCLTLAAQLLFVLAALLLASTAFWACREHKTTGTVPRPAHWWGVWPGLWYIKMLWKSVCFLFRPGLRHFGTLFATFFITLLFTAVLTLFCELPAIIIGIANIKAYAGAAAGDPLGMPDYMGKLTFAAFVIAGFIQAYVHLITVFPFYYAYGSIDTLEKERKRIKL</sequence>
<keyword evidence="1" id="KW-0812">Transmembrane</keyword>
<feature type="transmembrane region" description="Helical" evidence="1">
    <location>
        <begin position="69"/>
        <end position="99"/>
    </location>
</feature>
<name>A0A1G8BZN4_9BACT</name>
<proteinExistence type="predicted"/>
<feature type="transmembrane region" description="Helical" evidence="1">
    <location>
        <begin position="29"/>
        <end position="49"/>
    </location>
</feature>
<keyword evidence="1" id="KW-1133">Transmembrane helix</keyword>
<gene>
    <name evidence="2" type="ORF">SAMN04487901_1253</name>
</gene>